<feature type="transmembrane region" description="Helical" evidence="8">
    <location>
        <begin position="382"/>
        <end position="402"/>
    </location>
</feature>
<comment type="subcellular location">
    <subcellularLocation>
        <location evidence="1">Cell membrane</location>
        <topology evidence="1">Multi-pass membrane protein</topology>
    </subcellularLocation>
</comment>
<evidence type="ECO:0000256" key="3">
    <source>
        <dbReference type="ARBA" id="ARBA00022475"/>
    </source>
</evidence>
<name>A0ABT4UQU0_9PSEU</name>
<proteinExistence type="predicted"/>
<gene>
    <name evidence="10" type="ORF">OU415_01475</name>
</gene>
<keyword evidence="4 8" id="KW-0812">Transmembrane</keyword>
<evidence type="ECO:0000313" key="11">
    <source>
        <dbReference type="Proteomes" id="UP001210380"/>
    </source>
</evidence>
<comment type="caution">
    <text evidence="10">The sequence shown here is derived from an EMBL/GenBank/DDBJ whole genome shotgun (WGS) entry which is preliminary data.</text>
</comment>
<dbReference type="SUPFAM" id="SSF103473">
    <property type="entry name" value="MFS general substrate transporter"/>
    <property type="match status" value="1"/>
</dbReference>
<accession>A0ABT4UQU0</accession>
<dbReference type="Gene3D" id="1.20.1250.20">
    <property type="entry name" value="MFS general substrate transporter like domains"/>
    <property type="match status" value="2"/>
</dbReference>
<reference evidence="10 11" key="1">
    <citation type="submission" date="2022-11" db="EMBL/GenBank/DDBJ databases">
        <title>Draft genome sequence of Saccharopolyspora sp. WRP15-2 isolated from rhizosphere soils of wild rice in Thailand.</title>
        <authorList>
            <person name="Duangmal K."/>
            <person name="Kammanee S."/>
            <person name="Muangham S."/>
        </authorList>
    </citation>
    <scope>NUCLEOTIDE SEQUENCE [LARGE SCALE GENOMIC DNA]</scope>
    <source>
        <strain evidence="10 11">WRP15-2</strain>
    </source>
</reference>
<feature type="domain" description="Major facilitator superfamily (MFS) profile" evidence="9">
    <location>
        <begin position="19"/>
        <end position="433"/>
    </location>
</feature>
<keyword evidence="11" id="KW-1185">Reference proteome</keyword>
<evidence type="ECO:0000256" key="1">
    <source>
        <dbReference type="ARBA" id="ARBA00004651"/>
    </source>
</evidence>
<dbReference type="Proteomes" id="UP001210380">
    <property type="component" value="Unassembled WGS sequence"/>
</dbReference>
<feature type="transmembrane region" description="Helical" evidence="8">
    <location>
        <begin position="91"/>
        <end position="110"/>
    </location>
</feature>
<feature type="region of interest" description="Disordered" evidence="7">
    <location>
        <begin position="434"/>
        <end position="460"/>
    </location>
</feature>
<dbReference type="PROSITE" id="PS50850">
    <property type="entry name" value="MFS"/>
    <property type="match status" value="1"/>
</dbReference>
<evidence type="ECO:0000256" key="4">
    <source>
        <dbReference type="ARBA" id="ARBA00022692"/>
    </source>
</evidence>
<feature type="transmembrane region" description="Helical" evidence="8">
    <location>
        <begin position="338"/>
        <end position="362"/>
    </location>
</feature>
<dbReference type="InterPro" id="IPR011701">
    <property type="entry name" value="MFS"/>
</dbReference>
<keyword evidence="3" id="KW-1003">Cell membrane</keyword>
<evidence type="ECO:0000313" key="10">
    <source>
        <dbReference type="EMBL" id="MDA3624085.1"/>
    </source>
</evidence>
<dbReference type="Pfam" id="PF07690">
    <property type="entry name" value="MFS_1"/>
    <property type="match status" value="1"/>
</dbReference>
<evidence type="ECO:0000256" key="8">
    <source>
        <dbReference type="SAM" id="Phobius"/>
    </source>
</evidence>
<dbReference type="PANTHER" id="PTHR43045">
    <property type="entry name" value="SHIKIMATE TRANSPORTER"/>
    <property type="match status" value="1"/>
</dbReference>
<keyword evidence="5 8" id="KW-1133">Transmembrane helix</keyword>
<evidence type="ECO:0000256" key="5">
    <source>
        <dbReference type="ARBA" id="ARBA00022989"/>
    </source>
</evidence>
<feature type="compositionally biased region" description="Polar residues" evidence="7">
    <location>
        <begin position="437"/>
        <end position="460"/>
    </location>
</feature>
<protein>
    <submittedName>
        <fullName evidence="10">MFS transporter</fullName>
    </submittedName>
</protein>
<dbReference type="EMBL" id="JAQGLA010000002">
    <property type="protein sequence ID" value="MDA3624085.1"/>
    <property type="molecule type" value="Genomic_DNA"/>
</dbReference>
<feature type="transmembrane region" description="Helical" evidence="8">
    <location>
        <begin position="284"/>
        <end position="301"/>
    </location>
</feature>
<dbReference type="PANTHER" id="PTHR43045:SF1">
    <property type="entry name" value="SHIKIMATE TRANSPORTER"/>
    <property type="match status" value="1"/>
</dbReference>
<feature type="transmembrane region" description="Helical" evidence="8">
    <location>
        <begin position="246"/>
        <end position="264"/>
    </location>
</feature>
<dbReference type="InterPro" id="IPR036259">
    <property type="entry name" value="MFS_trans_sf"/>
</dbReference>
<evidence type="ECO:0000256" key="2">
    <source>
        <dbReference type="ARBA" id="ARBA00022448"/>
    </source>
</evidence>
<dbReference type="RefSeq" id="WP_270946653.1">
    <property type="nucleotide sequence ID" value="NZ_JAQGLA010000002.1"/>
</dbReference>
<feature type="transmembrane region" description="Helical" evidence="8">
    <location>
        <begin position="191"/>
        <end position="210"/>
    </location>
</feature>
<feature type="transmembrane region" description="Helical" evidence="8">
    <location>
        <begin position="158"/>
        <end position="179"/>
    </location>
</feature>
<feature type="transmembrane region" description="Helical" evidence="8">
    <location>
        <begin position="313"/>
        <end position="332"/>
    </location>
</feature>
<evidence type="ECO:0000259" key="9">
    <source>
        <dbReference type="PROSITE" id="PS50850"/>
    </source>
</evidence>
<keyword evidence="2" id="KW-0813">Transport</keyword>
<feature type="transmembrane region" description="Helical" evidence="8">
    <location>
        <begin position="408"/>
        <end position="427"/>
    </location>
</feature>
<evidence type="ECO:0000256" key="7">
    <source>
        <dbReference type="SAM" id="MobiDB-lite"/>
    </source>
</evidence>
<sequence length="460" mass="47907">MTLGPPATGSAPPQPPKSVGPAVVIGTTLEWFDFYLYASMAALVFGKIFFPSGNSSLSTLAAFATFAVGFLARPLGGVLFGALGDKIGRKAVLSLSLLLMGIASGLIGLLPPFASIGIAAPVLLVVLRILQGFGASAELGSAITVAYEYADEKTKGRYAALPALGAQIGLLAASLAVTAVTSFGNEFLYSWGWRIPFIASFALVGVGWWIRRNMPETPEFEQVAKDARKRKGIHVLRDLVRSDWRGLLVVAAVYGGYAAISYTFKTFSLSYLTEFQGVAANVGSFGITLASAVAIIAVPLIGRICDRTSIRRVMVVGAIGVLLLSFPMFWVLDTGRPGYIWALLMLATGVLAPIIIVASSPFMAQQFPTEVRSSGLGAGREISGAVAGGLAPLAALAMVTMSPSHSTWGVSLLIAASAVLVLLGALFDQKHRVDSRSAANPTGSTGVDSGETTASRASAD</sequence>
<dbReference type="InterPro" id="IPR020846">
    <property type="entry name" value="MFS_dom"/>
</dbReference>
<evidence type="ECO:0000256" key="6">
    <source>
        <dbReference type="ARBA" id="ARBA00023136"/>
    </source>
</evidence>
<feature type="transmembrane region" description="Helical" evidence="8">
    <location>
        <begin position="62"/>
        <end position="84"/>
    </location>
</feature>
<feature type="transmembrane region" description="Helical" evidence="8">
    <location>
        <begin position="34"/>
        <end position="50"/>
    </location>
</feature>
<feature type="transmembrane region" description="Helical" evidence="8">
    <location>
        <begin position="116"/>
        <end position="137"/>
    </location>
</feature>
<keyword evidence="6 8" id="KW-0472">Membrane</keyword>
<organism evidence="10 11">
    <name type="scientific">Saccharopolyspora oryzae</name>
    <dbReference type="NCBI Taxonomy" id="2997343"/>
    <lineage>
        <taxon>Bacteria</taxon>
        <taxon>Bacillati</taxon>
        <taxon>Actinomycetota</taxon>
        <taxon>Actinomycetes</taxon>
        <taxon>Pseudonocardiales</taxon>
        <taxon>Pseudonocardiaceae</taxon>
        <taxon>Saccharopolyspora</taxon>
    </lineage>
</organism>
<dbReference type="CDD" id="cd17369">
    <property type="entry name" value="MFS_ShiA_like"/>
    <property type="match status" value="1"/>
</dbReference>